<accession>A0ABS1J9H9</accession>
<protein>
    <submittedName>
        <fullName evidence="1">Uncharacterized protein</fullName>
    </submittedName>
</protein>
<organism evidence="1 2">
    <name type="scientific">Tumebacillus amylolyticus</name>
    <dbReference type="NCBI Taxonomy" id="2801339"/>
    <lineage>
        <taxon>Bacteria</taxon>
        <taxon>Bacillati</taxon>
        <taxon>Bacillota</taxon>
        <taxon>Bacilli</taxon>
        <taxon>Bacillales</taxon>
        <taxon>Alicyclobacillaceae</taxon>
        <taxon>Tumebacillus</taxon>
    </lineage>
</organism>
<gene>
    <name evidence="1" type="ORF">JJB07_09740</name>
</gene>
<comment type="caution">
    <text evidence="1">The sequence shown here is derived from an EMBL/GenBank/DDBJ whole genome shotgun (WGS) entry which is preliminary data.</text>
</comment>
<sequence length="105" mass="12364">MDLTLTLEYIWDTQPKRLNVSFQNCWQADFQRNVSLLNHVSEPLDPANSWSWYTIVSFRAHYEGSFHLGTRELPIARVQIFTTDFESPWLTISCQEVLVEELQIT</sequence>
<proteinExistence type="predicted"/>
<reference evidence="1 2" key="1">
    <citation type="submission" date="2021-01" db="EMBL/GenBank/DDBJ databases">
        <title>Tumebacillus sp. strain ITR2 16S ribosomal RNA gene Genome sequencing and assembly.</title>
        <authorList>
            <person name="Kang M."/>
        </authorList>
    </citation>
    <scope>NUCLEOTIDE SEQUENCE [LARGE SCALE GENOMIC DNA]</scope>
    <source>
        <strain evidence="1 2">ITR2</strain>
    </source>
</reference>
<dbReference type="Proteomes" id="UP000602284">
    <property type="component" value="Unassembled WGS sequence"/>
</dbReference>
<name>A0ABS1J9H9_9BACL</name>
<evidence type="ECO:0000313" key="1">
    <source>
        <dbReference type="EMBL" id="MBL0386935.1"/>
    </source>
</evidence>
<evidence type="ECO:0000313" key="2">
    <source>
        <dbReference type="Proteomes" id="UP000602284"/>
    </source>
</evidence>
<keyword evidence="2" id="KW-1185">Reference proteome</keyword>
<dbReference type="RefSeq" id="WP_201634265.1">
    <property type="nucleotide sequence ID" value="NZ_JAEQNB010000002.1"/>
</dbReference>
<dbReference type="EMBL" id="JAEQNB010000002">
    <property type="protein sequence ID" value="MBL0386935.1"/>
    <property type="molecule type" value="Genomic_DNA"/>
</dbReference>